<dbReference type="EMBL" id="FOLH01000003">
    <property type="protein sequence ID" value="SFC14621.1"/>
    <property type="molecule type" value="Genomic_DNA"/>
</dbReference>
<evidence type="ECO:0000313" key="15">
    <source>
        <dbReference type="Proteomes" id="UP000199058"/>
    </source>
</evidence>
<evidence type="ECO:0000256" key="4">
    <source>
        <dbReference type="ARBA" id="ARBA00022695"/>
    </source>
</evidence>
<keyword evidence="4" id="KW-0548">Nucleotidyltransferase</keyword>
<keyword evidence="3" id="KW-0819">tRNA processing</keyword>
<protein>
    <submittedName>
        <fullName evidence="14">tRNA nucleotidyltransferase (CCA-adding enzyme)</fullName>
    </submittedName>
</protein>
<keyword evidence="2 11" id="KW-0808">Transferase</keyword>
<feature type="domain" description="tRNA nucleotidyltransferase/poly(A) polymerase RNA and SrmB- binding" evidence="13">
    <location>
        <begin position="149"/>
        <end position="212"/>
    </location>
</feature>
<evidence type="ECO:0000256" key="8">
    <source>
        <dbReference type="ARBA" id="ARBA00022840"/>
    </source>
</evidence>
<keyword evidence="9" id="KW-0460">Magnesium</keyword>
<evidence type="ECO:0000256" key="2">
    <source>
        <dbReference type="ARBA" id="ARBA00022679"/>
    </source>
</evidence>
<evidence type="ECO:0000256" key="9">
    <source>
        <dbReference type="ARBA" id="ARBA00022842"/>
    </source>
</evidence>
<dbReference type="GO" id="GO:0046872">
    <property type="term" value="F:metal ion binding"/>
    <property type="evidence" value="ECO:0007669"/>
    <property type="project" value="UniProtKB-KW"/>
</dbReference>
<evidence type="ECO:0000256" key="6">
    <source>
        <dbReference type="ARBA" id="ARBA00022741"/>
    </source>
</evidence>
<keyword evidence="15" id="KW-1185">Reference proteome</keyword>
<sequence length="363" mass="40214">MQIYLVGGAVRDKLLGLPVKDRDWVVVGATPEQMQAQGFKAVGKDFPVFLHPKTQEEYALARTERKQGRGYKGFVVAADPSVTLEEDLLRRDLTINALAETAQGEIIDPFGGQQDLQQRLLRAVSPAFAEDPLRVLRTARFAARFADLGFTLEPETQALMRKLVDQGELAFLTGERIWLEMDKALSTSQPGVFFAVLEQVGALQALWPELAAHWQRHPELPGLLSKAAEQALASAQMLALVLLDLPSNLKTHFLQQVKAPKAVLQQAEALQKASQHPGLRLQAAEEVLELFEQLDSWRRPELTQQTLVLLVLLGQLASRQRLLELLAACRKLSAQPWVAQGLKGPAVGEALREERLQLLAAEI</sequence>
<evidence type="ECO:0000256" key="7">
    <source>
        <dbReference type="ARBA" id="ARBA00022800"/>
    </source>
</evidence>
<dbReference type="PIRSF" id="PIRSF000813">
    <property type="entry name" value="CCA_bact"/>
    <property type="match status" value="1"/>
</dbReference>
<accession>A0A1I1GSZ0</accession>
<dbReference type="InterPro" id="IPR002646">
    <property type="entry name" value="PolA_pol_head_dom"/>
</dbReference>
<gene>
    <name evidence="14" type="ORF">SAMN05660443_1611</name>
</gene>
<proteinExistence type="inferred from homology"/>
<keyword evidence="8" id="KW-0067">ATP-binding</keyword>
<name>A0A1I1GSZ0_9GAMM</name>
<dbReference type="PANTHER" id="PTHR47545">
    <property type="entry name" value="MULTIFUNCTIONAL CCA PROTEIN"/>
    <property type="match status" value="1"/>
</dbReference>
<dbReference type="Gene3D" id="1.10.3090.10">
    <property type="entry name" value="cca-adding enzyme, domain 2"/>
    <property type="match status" value="1"/>
</dbReference>
<dbReference type="GO" id="GO:0003723">
    <property type="term" value="F:RNA binding"/>
    <property type="evidence" value="ECO:0007669"/>
    <property type="project" value="UniProtKB-KW"/>
</dbReference>
<dbReference type="SUPFAM" id="SSF81301">
    <property type="entry name" value="Nucleotidyltransferase"/>
    <property type="match status" value="1"/>
</dbReference>
<evidence type="ECO:0000256" key="1">
    <source>
        <dbReference type="ARBA" id="ARBA00001946"/>
    </source>
</evidence>
<evidence type="ECO:0000259" key="12">
    <source>
        <dbReference type="Pfam" id="PF01743"/>
    </source>
</evidence>
<dbReference type="OrthoDB" id="9805698at2"/>
<dbReference type="GO" id="GO:0005524">
    <property type="term" value="F:ATP binding"/>
    <property type="evidence" value="ECO:0007669"/>
    <property type="project" value="UniProtKB-KW"/>
</dbReference>
<keyword evidence="5" id="KW-0479">Metal-binding</keyword>
<dbReference type="InterPro" id="IPR050124">
    <property type="entry name" value="tRNA_CCA-adding_enzyme"/>
</dbReference>
<dbReference type="STRING" id="1122252.SAMN05660443_1611"/>
<dbReference type="GO" id="GO:0004810">
    <property type="term" value="F:CCA tRNA nucleotidyltransferase activity"/>
    <property type="evidence" value="ECO:0007669"/>
    <property type="project" value="InterPro"/>
</dbReference>
<dbReference type="SUPFAM" id="SSF81891">
    <property type="entry name" value="Poly A polymerase C-terminal region-like"/>
    <property type="match status" value="1"/>
</dbReference>
<comment type="cofactor">
    <cofactor evidence="1">
        <name>Mg(2+)</name>
        <dbReference type="ChEBI" id="CHEBI:18420"/>
    </cofactor>
</comment>
<dbReference type="GO" id="GO:0001680">
    <property type="term" value="P:tRNA 3'-terminal CCA addition"/>
    <property type="evidence" value="ECO:0007669"/>
    <property type="project" value="InterPro"/>
</dbReference>
<comment type="similarity">
    <text evidence="11">Belongs to the tRNA nucleotidyltransferase/poly(A) polymerase family.</text>
</comment>
<dbReference type="Proteomes" id="UP000199058">
    <property type="component" value="Unassembled WGS sequence"/>
</dbReference>
<dbReference type="Pfam" id="PF12627">
    <property type="entry name" value="PolyA_pol_RNAbd"/>
    <property type="match status" value="1"/>
</dbReference>
<evidence type="ECO:0000256" key="11">
    <source>
        <dbReference type="RuleBase" id="RU003953"/>
    </source>
</evidence>
<dbReference type="CDD" id="cd05398">
    <property type="entry name" value="NT_ClassII-CCAase"/>
    <property type="match status" value="1"/>
</dbReference>
<dbReference type="InterPro" id="IPR032828">
    <property type="entry name" value="PolyA_RNA-bd"/>
</dbReference>
<evidence type="ECO:0000256" key="5">
    <source>
        <dbReference type="ARBA" id="ARBA00022723"/>
    </source>
</evidence>
<evidence type="ECO:0000259" key="13">
    <source>
        <dbReference type="Pfam" id="PF12627"/>
    </source>
</evidence>
<dbReference type="Pfam" id="PF01743">
    <property type="entry name" value="PolyA_pol"/>
    <property type="match status" value="1"/>
</dbReference>
<evidence type="ECO:0000256" key="10">
    <source>
        <dbReference type="ARBA" id="ARBA00022884"/>
    </source>
</evidence>
<reference evidence="14 15" key="1">
    <citation type="submission" date="2016-10" db="EMBL/GenBank/DDBJ databases">
        <authorList>
            <person name="de Groot N.N."/>
        </authorList>
    </citation>
    <scope>NUCLEOTIDE SEQUENCE [LARGE SCALE GENOMIC DNA]</scope>
    <source>
        <strain evidence="14 15">DSM 18438</strain>
    </source>
</reference>
<feature type="domain" description="Poly A polymerase head" evidence="12">
    <location>
        <begin position="3"/>
        <end position="122"/>
    </location>
</feature>
<dbReference type="PANTHER" id="PTHR47545:SF1">
    <property type="entry name" value="MULTIFUNCTIONAL CCA PROTEIN"/>
    <property type="match status" value="1"/>
</dbReference>
<keyword evidence="10 11" id="KW-0694">RNA-binding</keyword>
<dbReference type="InterPro" id="IPR043519">
    <property type="entry name" value="NT_sf"/>
</dbReference>
<dbReference type="InterPro" id="IPR012006">
    <property type="entry name" value="CCA_bact"/>
</dbReference>
<dbReference type="Gene3D" id="3.30.460.10">
    <property type="entry name" value="Beta Polymerase, domain 2"/>
    <property type="match status" value="1"/>
</dbReference>
<organism evidence="14 15">
    <name type="scientific">Marinospirillum celere</name>
    <dbReference type="NCBI Taxonomy" id="1122252"/>
    <lineage>
        <taxon>Bacteria</taxon>
        <taxon>Pseudomonadati</taxon>
        <taxon>Pseudomonadota</taxon>
        <taxon>Gammaproteobacteria</taxon>
        <taxon>Oceanospirillales</taxon>
        <taxon>Oceanospirillaceae</taxon>
        <taxon>Marinospirillum</taxon>
    </lineage>
</organism>
<dbReference type="GO" id="GO:0042245">
    <property type="term" value="P:RNA repair"/>
    <property type="evidence" value="ECO:0007669"/>
    <property type="project" value="UniProtKB-KW"/>
</dbReference>
<dbReference type="AlphaFoldDB" id="A0A1I1GSZ0"/>
<evidence type="ECO:0000256" key="3">
    <source>
        <dbReference type="ARBA" id="ARBA00022694"/>
    </source>
</evidence>
<dbReference type="RefSeq" id="WP_091961744.1">
    <property type="nucleotide sequence ID" value="NZ_FOLH01000003.1"/>
</dbReference>
<evidence type="ECO:0000313" key="14">
    <source>
        <dbReference type="EMBL" id="SFC14621.1"/>
    </source>
</evidence>
<keyword evidence="7" id="KW-0692">RNA repair</keyword>
<keyword evidence="6" id="KW-0547">Nucleotide-binding</keyword>